<keyword evidence="1" id="KW-1185">Reference proteome</keyword>
<accession>A0A7E4VAD9</accession>
<dbReference type="WBParaSite" id="Pan_g18503.t1">
    <property type="protein sequence ID" value="Pan_g18503.t1"/>
    <property type="gene ID" value="Pan_g18503"/>
</dbReference>
<sequence>MPYPLEKLAYGLRRRLRELTTRSEAYAFQIAAPNLAGLQPIQKVQILSKARFLIDENNELQKDFSPQYSAQTDSQELPLYIVSDELAFENFTLNDKMTPLLDDLQLIPKRVYFTDCILDNEFIQRFVNSIHDPIKNIDFYPCTLPSENAAKLLLNSPAFGALEEFTVMEPAFPSVSWWIDAFVETKCTSLKLFSADEAMLTTFNINPDNFLKFFKAQCDEFKMYFGIAEESDKPLTLELLKNLLNTHFEGDDPDKDKFVCLHFGDEDDDSFFTLRAEYDV</sequence>
<dbReference type="AlphaFoldDB" id="A0A7E4VAD9"/>
<name>A0A7E4VAD9_PANRE</name>
<proteinExistence type="predicted"/>
<protein>
    <submittedName>
        <fullName evidence="2">F-box domain-containing protein</fullName>
    </submittedName>
</protein>
<evidence type="ECO:0000313" key="2">
    <source>
        <dbReference type="WBParaSite" id="Pan_g18503.t1"/>
    </source>
</evidence>
<reference evidence="2" key="2">
    <citation type="submission" date="2020-10" db="UniProtKB">
        <authorList>
            <consortium name="WormBaseParasite"/>
        </authorList>
    </citation>
    <scope>IDENTIFICATION</scope>
</reference>
<reference evidence="1" key="1">
    <citation type="journal article" date="2013" name="Genetics">
        <title>The draft genome and transcriptome of Panagrellus redivivus are shaped by the harsh demands of a free-living lifestyle.</title>
        <authorList>
            <person name="Srinivasan J."/>
            <person name="Dillman A.R."/>
            <person name="Macchietto M.G."/>
            <person name="Heikkinen L."/>
            <person name="Lakso M."/>
            <person name="Fracchia K.M."/>
            <person name="Antoshechkin I."/>
            <person name="Mortazavi A."/>
            <person name="Wong G."/>
            <person name="Sternberg P.W."/>
        </authorList>
    </citation>
    <scope>NUCLEOTIDE SEQUENCE [LARGE SCALE GENOMIC DNA]</scope>
    <source>
        <strain evidence="1">MT8872</strain>
    </source>
</reference>
<evidence type="ECO:0000313" key="1">
    <source>
        <dbReference type="Proteomes" id="UP000492821"/>
    </source>
</evidence>
<dbReference type="Proteomes" id="UP000492821">
    <property type="component" value="Unassembled WGS sequence"/>
</dbReference>
<organism evidence="1 2">
    <name type="scientific">Panagrellus redivivus</name>
    <name type="common">Microworm</name>
    <dbReference type="NCBI Taxonomy" id="6233"/>
    <lineage>
        <taxon>Eukaryota</taxon>
        <taxon>Metazoa</taxon>
        <taxon>Ecdysozoa</taxon>
        <taxon>Nematoda</taxon>
        <taxon>Chromadorea</taxon>
        <taxon>Rhabditida</taxon>
        <taxon>Tylenchina</taxon>
        <taxon>Panagrolaimomorpha</taxon>
        <taxon>Panagrolaimoidea</taxon>
        <taxon>Panagrolaimidae</taxon>
        <taxon>Panagrellus</taxon>
    </lineage>
</organism>